<gene>
    <name evidence="9" type="ORF">PG986_013947</name>
</gene>
<dbReference type="PANTHER" id="PTHR43788">
    <property type="entry name" value="DNA2/NAM7 HELICASE FAMILY MEMBER"/>
    <property type="match status" value="1"/>
</dbReference>
<evidence type="ECO:0000313" key="10">
    <source>
        <dbReference type="Proteomes" id="UP001391051"/>
    </source>
</evidence>
<feature type="region of interest" description="Disordered" evidence="6">
    <location>
        <begin position="159"/>
        <end position="188"/>
    </location>
</feature>
<sequence length="905" mass="102106">MSLLYEVFKRRDYRTMIDYIQSDTPVAQNFKWKQVQEIKESLKAKDSFSSVEEYVATIMMGAKIVQVITEYEQGFLFDNATIRILRQKDHGLIAIVELPKFHREAIKDRDALTISPGDRGFLRLEYRTKGEETGSVPTKVVVRLHMEFIEPLPSSPPGVLAAKLKPRQKRPKKSDSDHSLGKDEDMPDLYTTPNIGDLHNSLTNKKTMAFVLKTLPQIRVPASVKGPDSIMRYILNQPGLKGEVDTVVRHTEFVYVYQSVSGIPTLLRSYLAFGPRPQTPRVDIYSPLEDKSLVDSDCMQLNQSQRAALELGRSAPAGFVIAHGGPGTGKTHFTVQLVKPFFLDKKSHQILITSAGNRGADSIALELSNWLQSPDSSIRGNSYIVRLHSIKTETSIFLKDAEEAKREALREMAKQPADASQQNGETKGTRDAIYDHYRTFACGRFKGVDDERVQHISLSVGAIMKQRLSTKPELERLYNMYGSGEIYRDEDVEHFIRSIHIFMHQIIHGATAVCATVSGVADALVRKAYENCELIIVDEAARVAEYQWWPLLGFYRKAVGKVMVGDPFQMEPAGGRSEEKSPLGKQMAYSLQARLQKLGFKSGFFDTQYRAVPEIAAIYNQTRYQGRLKSGDETLVERRPLAQAIIQHNKKNYGLAHSVVFLDVKGAVEKNDKRGMPKFCNQYIVAVTSILENLINAGFGNGVHPATIAVLTPYRLEYKRLRYARTKMSDDYPQAEDIAIETVDKIQGMEYDIVIIDPVVNSSVGFLNHRRLNVLFSRARSGLYVVGCATKWSLLSGWHENVDDFEDFAKQLYPYTKCFPDPNDLESGRKVCPKSNKYYDPGEFEQVPEKSKTSEDIREALRKMKEEADKKEDSGKKEDSDKNEEIDKVNGLVSSLTVLGVEDDS</sequence>
<dbReference type="Pfam" id="PF13086">
    <property type="entry name" value="AAA_11"/>
    <property type="match status" value="1"/>
</dbReference>
<protein>
    <recommendedName>
        <fullName evidence="11">DNA2/NAM7 helicase-like C-terminal domain-containing protein</fullName>
    </recommendedName>
</protein>
<dbReference type="InterPro" id="IPR050534">
    <property type="entry name" value="Coronavir_polyprotein_1ab"/>
</dbReference>
<dbReference type="SUPFAM" id="SSF52540">
    <property type="entry name" value="P-loop containing nucleoside triphosphate hydrolases"/>
    <property type="match status" value="1"/>
</dbReference>
<dbReference type="EMBL" id="JAQQWE010000009">
    <property type="protein sequence ID" value="KAK7941560.1"/>
    <property type="molecule type" value="Genomic_DNA"/>
</dbReference>
<evidence type="ECO:0000256" key="1">
    <source>
        <dbReference type="ARBA" id="ARBA00007913"/>
    </source>
</evidence>
<dbReference type="GeneID" id="92083231"/>
<name>A0ABR1PX30_9PEZI</name>
<reference evidence="9 10" key="1">
    <citation type="submission" date="2023-01" db="EMBL/GenBank/DDBJ databases">
        <title>Analysis of 21 Apiospora genomes using comparative genomics revels a genus with tremendous synthesis potential of carbohydrate active enzymes and secondary metabolites.</title>
        <authorList>
            <person name="Sorensen T."/>
        </authorList>
    </citation>
    <scope>NUCLEOTIDE SEQUENCE [LARGE SCALE GENOMIC DNA]</scope>
    <source>
        <strain evidence="9 10">CBS 24483</strain>
    </source>
</reference>
<evidence type="ECO:0000259" key="8">
    <source>
        <dbReference type="Pfam" id="PF13087"/>
    </source>
</evidence>
<dbReference type="InterPro" id="IPR027417">
    <property type="entry name" value="P-loop_NTPase"/>
</dbReference>
<dbReference type="Proteomes" id="UP001391051">
    <property type="component" value="Unassembled WGS sequence"/>
</dbReference>
<keyword evidence="4" id="KW-0347">Helicase</keyword>
<evidence type="ECO:0000313" key="9">
    <source>
        <dbReference type="EMBL" id="KAK7941560.1"/>
    </source>
</evidence>
<accession>A0ABR1PX30</accession>
<dbReference type="CDD" id="cd18808">
    <property type="entry name" value="SF1_C_Upf1"/>
    <property type="match status" value="1"/>
</dbReference>
<comment type="similarity">
    <text evidence="1">Belongs to the DNA2/NAM7 helicase family.</text>
</comment>
<evidence type="ECO:0000256" key="4">
    <source>
        <dbReference type="ARBA" id="ARBA00022806"/>
    </source>
</evidence>
<dbReference type="RefSeq" id="XP_066694312.1">
    <property type="nucleotide sequence ID" value="XM_066850169.1"/>
</dbReference>
<feature type="compositionally biased region" description="Basic and acidic residues" evidence="6">
    <location>
        <begin position="173"/>
        <end position="184"/>
    </location>
</feature>
<dbReference type="InterPro" id="IPR041677">
    <property type="entry name" value="DNA2/NAM7_AAA_11"/>
</dbReference>
<evidence type="ECO:0008006" key="11">
    <source>
        <dbReference type="Google" id="ProtNLM"/>
    </source>
</evidence>
<feature type="domain" description="DNA2/NAM7 helicase-like C-terminal" evidence="8">
    <location>
        <begin position="588"/>
        <end position="789"/>
    </location>
</feature>
<comment type="caution">
    <text evidence="9">The sequence shown here is derived from an EMBL/GenBank/DDBJ whole genome shotgun (WGS) entry which is preliminary data.</text>
</comment>
<keyword evidence="10" id="KW-1185">Reference proteome</keyword>
<organism evidence="9 10">
    <name type="scientific">Apiospora aurea</name>
    <dbReference type="NCBI Taxonomy" id="335848"/>
    <lineage>
        <taxon>Eukaryota</taxon>
        <taxon>Fungi</taxon>
        <taxon>Dikarya</taxon>
        <taxon>Ascomycota</taxon>
        <taxon>Pezizomycotina</taxon>
        <taxon>Sordariomycetes</taxon>
        <taxon>Xylariomycetidae</taxon>
        <taxon>Amphisphaeriales</taxon>
        <taxon>Apiosporaceae</taxon>
        <taxon>Apiospora</taxon>
    </lineage>
</organism>
<dbReference type="InterPro" id="IPR047187">
    <property type="entry name" value="SF1_C_Upf1"/>
</dbReference>
<evidence type="ECO:0000256" key="5">
    <source>
        <dbReference type="ARBA" id="ARBA00022840"/>
    </source>
</evidence>
<dbReference type="InterPro" id="IPR041679">
    <property type="entry name" value="DNA2/NAM7-like_C"/>
</dbReference>
<proteinExistence type="inferred from homology"/>
<evidence type="ECO:0000256" key="3">
    <source>
        <dbReference type="ARBA" id="ARBA00022801"/>
    </source>
</evidence>
<dbReference type="Gene3D" id="3.40.50.300">
    <property type="entry name" value="P-loop containing nucleotide triphosphate hydrolases"/>
    <property type="match status" value="2"/>
</dbReference>
<keyword evidence="3" id="KW-0378">Hydrolase</keyword>
<feature type="domain" description="DNA2/NAM7 helicase helicase" evidence="7">
    <location>
        <begin position="300"/>
        <end position="572"/>
    </location>
</feature>
<dbReference type="PANTHER" id="PTHR43788:SF8">
    <property type="entry name" value="DNA-BINDING PROTEIN SMUBP-2"/>
    <property type="match status" value="1"/>
</dbReference>
<dbReference type="Pfam" id="PF13087">
    <property type="entry name" value="AAA_12"/>
    <property type="match status" value="1"/>
</dbReference>
<feature type="region of interest" description="Disordered" evidence="6">
    <location>
        <begin position="861"/>
        <end position="888"/>
    </location>
</feature>
<evidence type="ECO:0000256" key="6">
    <source>
        <dbReference type="SAM" id="MobiDB-lite"/>
    </source>
</evidence>
<keyword evidence="5" id="KW-0067">ATP-binding</keyword>
<evidence type="ECO:0000259" key="7">
    <source>
        <dbReference type="Pfam" id="PF13086"/>
    </source>
</evidence>
<keyword evidence="2" id="KW-0547">Nucleotide-binding</keyword>
<evidence type="ECO:0000256" key="2">
    <source>
        <dbReference type="ARBA" id="ARBA00022741"/>
    </source>
</evidence>